<dbReference type="AlphaFoldDB" id="A0A8H7V976"/>
<name>A0A8H7V976_9FUNG</name>
<organism evidence="2 3">
    <name type="scientific">Mucor plumbeus</name>
    <dbReference type="NCBI Taxonomy" id="97098"/>
    <lineage>
        <taxon>Eukaryota</taxon>
        <taxon>Fungi</taxon>
        <taxon>Fungi incertae sedis</taxon>
        <taxon>Mucoromycota</taxon>
        <taxon>Mucoromycotina</taxon>
        <taxon>Mucoromycetes</taxon>
        <taxon>Mucorales</taxon>
        <taxon>Mucorineae</taxon>
        <taxon>Mucoraceae</taxon>
        <taxon>Mucor</taxon>
    </lineage>
</organism>
<reference evidence="2" key="1">
    <citation type="submission" date="2020-12" db="EMBL/GenBank/DDBJ databases">
        <title>Metabolic potential, ecology and presence of endohyphal bacteria is reflected in genomic diversity of Mucoromycotina.</title>
        <authorList>
            <person name="Muszewska A."/>
            <person name="Okrasinska A."/>
            <person name="Steczkiewicz K."/>
            <person name="Drgas O."/>
            <person name="Orlowska M."/>
            <person name="Perlinska-Lenart U."/>
            <person name="Aleksandrzak-Piekarczyk T."/>
            <person name="Szatraj K."/>
            <person name="Zielenkiewicz U."/>
            <person name="Pilsyk S."/>
            <person name="Malc E."/>
            <person name="Mieczkowski P."/>
            <person name="Kruszewska J.S."/>
            <person name="Biernat P."/>
            <person name="Pawlowska J."/>
        </authorList>
    </citation>
    <scope>NUCLEOTIDE SEQUENCE</scope>
    <source>
        <strain evidence="2">CBS 226.32</strain>
    </source>
</reference>
<dbReference type="EMBL" id="JAEPRC010000166">
    <property type="protein sequence ID" value="KAG2205869.1"/>
    <property type="molecule type" value="Genomic_DNA"/>
</dbReference>
<dbReference type="SUPFAM" id="SSF159941">
    <property type="entry name" value="MM3350-like"/>
    <property type="match status" value="1"/>
</dbReference>
<sequence>MGWLNCHTHHYSTEDGRIITSKVDKSLKYSICVEGAFACPLEDSGRLEGYKNIIDILNDKSNPEHEHIAEWTKDFTGSSYCDPNRFNEKEATRRLAKLRTD</sequence>
<dbReference type="Proteomes" id="UP000650833">
    <property type="component" value="Unassembled WGS sequence"/>
</dbReference>
<proteinExistence type="predicted"/>
<protein>
    <recommendedName>
        <fullName evidence="1">Plasmid pRiA4b Orf3-like domain-containing protein</fullName>
    </recommendedName>
</protein>
<dbReference type="OrthoDB" id="407198at2759"/>
<dbReference type="InterPro" id="IPR012912">
    <property type="entry name" value="Plasmid_pRiA4b_Orf3-like"/>
</dbReference>
<keyword evidence="3" id="KW-1185">Reference proteome</keyword>
<dbReference type="PANTHER" id="PTHR41878:SF1">
    <property type="entry name" value="TNPR PROTEIN"/>
    <property type="match status" value="1"/>
</dbReference>
<dbReference type="Pfam" id="PF07929">
    <property type="entry name" value="PRiA4_ORF3"/>
    <property type="match status" value="1"/>
</dbReference>
<dbReference type="Gene3D" id="3.10.290.30">
    <property type="entry name" value="MM3350-like"/>
    <property type="match status" value="1"/>
</dbReference>
<feature type="domain" description="Plasmid pRiA4b Orf3-like" evidence="1">
    <location>
        <begin position="24"/>
        <end position="89"/>
    </location>
</feature>
<comment type="caution">
    <text evidence="2">The sequence shown here is derived from an EMBL/GenBank/DDBJ whole genome shotgun (WGS) entry which is preliminary data.</text>
</comment>
<dbReference type="PANTHER" id="PTHR41878">
    <property type="entry name" value="LEXA REPRESSOR-RELATED"/>
    <property type="match status" value="1"/>
</dbReference>
<evidence type="ECO:0000259" key="1">
    <source>
        <dbReference type="Pfam" id="PF07929"/>
    </source>
</evidence>
<dbReference type="InterPro" id="IPR024047">
    <property type="entry name" value="MM3350-like_sf"/>
</dbReference>
<evidence type="ECO:0000313" key="2">
    <source>
        <dbReference type="EMBL" id="KAG2205869.1"/>
    </source>
</evidence>
<accession>A0A8H7V976</accession>
<gene>
    <name evidence="2" type="ORF">INT46_002108</name>
</gene>
<evidence type="ECO:0000313" key="3">
    <source>
        <dbReference type="Proteomes" id="UP000650833"/>
    </source>
</evidence>